<dbReference type="EMBL" id="QGNA01000001">
    <property type="protein sequence ID" value="PWS38550.1"/>
    <property type="molecule type" value="Genomic_DNA"/>
</dbReference>
<dbReference type="GO" id="GO:0016787">
    <property type="term" value="F:hydrolase activity"/>
    <property type="evidence" value="ECO:0007669"/>
    <property type="project" value="UniProtKB-KW"/>
</dbReference>
<gene>
    <name evidence="2" type="ORF">DFH01_04535</name>
</gene>
<dbReference type="AlphaFoldDB" id="A0A317FHR6"/>
<protein>
    <submittedName>
        <fullName evidence="2">Alpha/beta hydrolase</fullName>
    </submittedName>
</protein>
<proteinExistence type="predicted"/>
<feature type="domain" description="AB hydrolase-1" evidence="1">
    <location>
        <begin position="66"/>
        <end position="307"/>
    </location>
</feature>
<dbReference type="PANTHER" id="PTHR43689">
    <property type="entry name" value="HYDROLASE"/>
    <property type="match status" value="1"/>
</dbReference>
<dbReference type="Pfam" id="PF00561">
    <property type="entry name" value="Abhydrolase_1"/>
    <property type="match status" value="1"/>
</dbReference>
<dbReference type="Gene3D" id="3.40.50.1820">
    <property type="entry name" value="alpha/beta hydrolase"/>
    <property type="match status" value="1"/>
</dbReference>
<sequence>MHHQARSSPDPWLALGLGSAALLGALALKANADAGRAERANPPRGRFVTAAGARLHCLDRGAGGAPPVVLLHGNAVDAEDWVASGVFRLLARRHRVVAFDRPGFGHSDRPRDRVWNAAAQAGAVAEALDRLGLARPILVAQSWGTLVAAALALDRPDLVGGLVLVSGYHYPTARADVALFSPPALPVLGDVLRYTVGPLVGRAIAPGMVRRMFAPLPVPARFDAAVPRSMMLRPSQLRAAAEDAATMIPDARAASARYAELSRIPVAILAGQEDGIVEPERHARRLHEDIPGSTLRIISGIGHMMHHAAPELVAEAVEEVGGTAAAPVGAAAVPA</sequence>
<evidence type="ECO:0000313" key="3">
    <source>
        <dbReference type="Proteomes" id="UP000245765"/>
    </source>
</evidence>
<dbReference type="Proteomes" id="UP000245765">
    <property type="component" value="Unassembled WGS sequence"/>
</dbReference>
<dbReference type="InterPro" id="IPR000639">
    <property type="entry name" value="Epox_hydrolase-like"/>
</dbReference>
<evidence type="ECO:0000259" key="1">
    <source>
        <dbReference type="Pfam" id="PF00561"/>
    </source>
</evidence>
<dbReference type="PRINTS" id="PR00412">
    <property type="entry name" value="EPOXHYDRLASE"/>
</dbReference>
<dbReference type="SUPFAM" id="SSF53474">
    <property type="entry name" value="alpha/beta-Hydrolases"/>
    <property type="match status" value="1"/>
</dbReference>
<name>A0A317FHR6_9PROT</name>
<reference evidence="3" key="1">
    <citation type="submission" date="2018-05" db="EMBL/GenBank/DDBJ databases">
        <authorList>
            <person name="Du Z."/>
            <person name="Wang X."/>
        </authorList>
    </citation>
    <scope>NUCLEOTIDE SEQUENCE [LARGE SCALE GENOMIC DNA]</scope>
    <source>
        <strain evidence="3">CQN31</strain>
    </source>
</reference>
<dbReference type="PANTHER" id="PTHR43689:SF8">
    <property type="entry name" value="ALPHA_BETA-HYDROLASES SUPERFAMILY PROTEIN"/>
    <property type="match status" value="1"/>
</dbReference>
<dbReference type="RefSeq" id="WP_109869171.1">
    <property type="nucleotide sequence ID" value="NZ_QGNA01000001.1"/>
</dbReference>
<accession>A0A317FHR6</accession>
<evidence type="ECO:0000313" key="2">
    <source>
        <dbReference type="EMBL" id="PWS38550.1"/>
    </source>
</evidence>
<dbReference type="OrthoDB" id="9815441at2"/>
<keyword evidence="2" id="KW-0378">Hydrolase</keyword>
<keyword evidence="3" id="KW-1185">Reference proteome</keyword>
<dbReference type="PRINTS" id="PR00111">
    <property type="entry name" value="ABHYDROLASE"/>
</dbReference>
<dbReference type="InterPro" id="IPR029058">
    <property type="entry name" value="AB_hydrolase_fold"/>
</dbReference>
<organism evidence="2 3">
    <name type="scientific">Falsiroseomonas bella</name>
    <dbReference type="NCBI Taxonomy" id="2184016"/>
    <lineage>
        <taxon>Bacteria</taxon>
        <taxon>Pseudomonadati</taxon>
        <taxon>Pseudomonadota</taxon>
        <taxon>Alphaproteobacteria</taxon>
        <taxon>Acetobacterales</taxon>
        <taxon>Roseomonadaceae</taxon>
        <taxon>Falsiroseomonas</taxon>
    </lineage>
</organism>
<comment type="caution">
    <text evidence="2">The sequence shown here is derived from an EMBL/GenBank/DDBJ whole genome shotgun (WGS) entry which is preliminary data.</text>
</comment>
<dbReference type="InterPro" id="IPR000073">
    <property type="entry name" value="AB_hydrolase_1"/>
</dbReference>